<feature type="transmembrane region" description="Helical" evidence="7">
    <location>
        <begin position="138"/>
        <end position="160"/>
    </location>
</feature>
<evidence type="ECO:0000256" key="6">
    <source>
        <dbReference type="ARBA" id="ARBA00043993"/>
    </source>
</evidence>
<evidence type="ECO:0000259" key="8">
    <source>
        <dbReference type="Pfam" id="PF12805"/>
    </source>
</evidence>
<keyword evidence="5 7" id="KW-0472">Membrane</keyword>
<evidence type="ECO:0000313" key="10">
    <source>
        <dbReference type="EMBL" id="AYA38514.1"/>
    </source>
</evidence>
<dbReference type="Pfam" id="PF13515">
    <property type="entry name" value="FUSC_2"/>
    <property type="match status" value="1"/>
</dbReference>
<feature type="transmembrane region" description="Helical" evidence="7">
    <location>
        <begin position="68"/>
        <end position="86"/>
    </location>
</feature>
<keyword evidence="4 7" id="KW-1133">Transmembrane helix</keyword>
<dbReference type="Proteomes" id="UP000262802">
    <property type="component" value="Chromosome"/>
</dbReference>
<evidence type="ECO:0000256" key="3">
    <source>
        <dbReference type="ARBA" id="ARBA00022692"/>
    </source>
</evidence>
<feature type="transmembrane region" description="Helical" evidence="7">
    <location>
        <begin position="466"/>
        <end position="482"/>
    </location>
</feature>
<evidence type="ECO:0000256" key="4">
    <source>
        <dbReference type="ARBA" id="ARBA00022989"/>
    </source>
</evidence>
<feature type="transmembrane region" description="Helical" evidence="7">
    <location>
        <begin position="98"/>
        <end position="126"/>
    </location>
</feature>
<evidence type="ECO:0000256" key="2">
    <source>
        <dbReference type="ARBA" id="ARBA00022475"/>
    </source>
</evidence>
<evidence type="ECO:0000256" key="1">
    <source>
        <dbReference type="ARBA" id="ARBA00004651"/>
    </source>
</evidence>
<comment type="similarity">
    <text evidence="6">Belongs to the YccS/YhfK family.</text>
</comment>
<keyword evidence="3 7" id="KW-0812">Transmembrane</keyword>
<dbReference type="EMBL" id="CP032317">
    <property type="protein sequence ID" value="AYA38514.1"/>
    <property type="molecule type" value="Genomic_DNA"/>
</dbReference>
<sequence>MRKHERTLQYFFFGQDFADGLRVALSILLPGLTLAQLGHFDLGLTVSLGAVCASLPDLPGPIAHKRNGLLVCNLLVFAVALLTGIARMHVLALGVEIVALSFLFTLLSVYGVRAGAIGSAGLLILILTMDRDLGPGQLLPYGLLVLAGGLWYTLVALLAYHVQPYRPAQRALGECIHAIAEYFRLKAEFYDPETSLEQDYRELLKQQVVVTEKQDAAREMLFKTRQIVQDTTGTGRRLVLTFVDAMDLHEQVVAAYYDYASLRQRFNHTGVLADVARLIRRMATELDHLGLAIQSNRPYAHHTDRTAELEQLKARIDRIGEQEPGSNLVLRKLLVNLRNLHQRLADITRYADPEYRAPLAPRAGESDYARFVSRQSLSPALLRDNLTIGSATFRHALRVTVAALVSFAAAKLLNCGHHGYWIMLTAVYMLKPGFSLTKERNLQRVGGTLLGGVLGVAVLYLVPSEVLQFGFLLLFMIVAYSFQRRSYMVMVLFLTPYVLILFHFLGIQYVSAAQERVLDTLIGCAIALSTGYLLLPRWESEQLGTYMRDVLRANRNYLYRLAECLGGGTLSAMDYKLARKEVYVSSSNLAAAFQRMLSEPKHKQRHEAEVHQFVVLNLILSSNIATLASAARANALPAVPPEAAKPLRQSLALLAESLRKVSPDTALPELPPLPSAALGAEAKLAPTAEEKLLLEQLDFVQKVSADIRKVTDAVAA</sequence>
<name>A0A3B7R347_9BACT</name>
<gene>
    <name evidence="10" type="ORF">D3Y59_16545</name>
</gene>
<proteinExistence type="inferred from homology"/>
<evidence type="ECO:0000313" key="11">
    <source>
        <dbReference type="Proteomes" id="UP000262802"/>
    </source>
</evidence>
<accession>A0A3B7R347</accession>
<dbReference type="GO" id="GO:0005886">
    <property type="term" value="C:plasma membrane"/>
    <property type="evidence" value="ECO:0007669"/>
    <property type="project" value="UniProtKB-SubCell"/>
</dbReference>
<dbReference type="Pfam" id="PF12805">
    <property type="entry name" value="FUSC-like"/>
    <property type="match status" value="1"/>
</dbReference>
<evidence type="ECO:0000256" key="5">
    <source>
        <dbReference type="ARBA" id="ARBA00023136"/>
    </source>
</evidence>
<dbReference type="RefSeq" id="WP_119446048.1">
    <property type="nucleotide sequence ID" value="NZ_CP032317.1"/>
</dbReference>
<dbReference type="KEGG" id="hyh:D3Y59_16545"/>
<feature type="domain" description="Integral membrane bound transporter" evidence="9">
    <location>
        <begin position="408"/>
        <end position="528"/>
    </location>
</feature>
<feature type="transmembrane region" description="Helical" evidence="7">
    <location>
        <begin position="441"/>
        <end position="460"/>
    </location>
</feature>
<keyword evidence="2" id="KW-1003">Cell membrane</keyword>
<dbReference type="InterPro" id="IPR032692">
    <property type="entry name" value="YccS_N"/>
</dbReference>
<reference evidence="10 11" key="1">
    <citation type="submission" date="2018-09" db="EMBL/GenBank/DDBJ databases">
        <title>Hymenobacter medium sp. nov., isolated from R2A medium.</title>
        <authorList>
            <person name="Yingchao G."/>
        </authorList>
    </citation>
    <scope>NUCLEOTIDE SEQUENCE [LARGE SCALE GENOMIC DNA]</scope>
    <source>
        <strain evidence="11">sh-6</strain>
    </source>
</reference>
<dbReference type="AlphaFoldDB" id="A0A3B7R347"/>
<evidence type="ECO:0000259" key="9">
    <source>
        <dbReference type="Pfam" id="PF13515"/>
    </source>
</evidence>
<evidence type="ECO:0000256" key="7">
    <source>
        <dbReference type="SAM" id="Phobius"/>
    </source>
</evidence>
<organism evidence="10 11">
    <name type="scientific">Hymenobacter oligotrophus</name>
    <dbReference type="NCBI Taxonomy" id="2319843"/>
    <lineage>
        <taxon>Bacteria</taxon>
        <taxon>Pseudomonadati</taxon>
        <taxon>Bacteroidota</taxon>
        <taxon>Cytophagia</taxon>
        <taxon>Cytophagales</taxon>
        <taxon>Hymenobacteraceae</taxon>
        <taxon>Hymenobacter</taxon>
    </lineage>
</organism>
<keyword evidence="11" id="KW-1185">Reference proteome</keyword>
<dbReference type="OrthoDB" id="8670769at2"/>
<dbReference type="InterPro" id="IPR049453">
    <property type="entry name" value="Memb_transporter_dom"/>
</dbReference>
<dbReference type="PANTHER" id="PTHR30509:SF8">
    <property type="entry name" value="INNER MEMBRANE PROTEIN YCCS"/>
    <property type="match status" value="1"/>
</dbReference>
<protein>
    <submittedName>
        <fullName evidence="10">Uncharacterized protein</fullName>
    </submittedName>
</protein>
<dbReference type="PANTHER" id="PTHR30509">
    <property type="entry name" value="P-HYDROXYBENZOIC ACID EFFLUX PUMP SUBUNIT-RELATED"/>
    <property type="match status" value="1"/>
</dbReference>
<feature type="transmembrane region" description="Helical" evidence="7">
    <location>
        <begin position="489"/>
        <end position="511"/>
    </location>
</feature>
<feature type="domain" description="Integral membrane protein YccS N-terminal" evidence="8">
    <location>
        <begin position="70"/>
        <end position="347"/>
    </location>
</feature>
<comment type="subcellular location">
    <subcellularLocation>
        <location evidence="1">Cell membrane</location>
        <topology evidence="1">Multi-pass membrane protein</topology>
    </subcellularLocation>
</comment>